<proteinExistence type="predicted"/>
<dbReference type="CDD" id="cd07438">
    <property type="entry name" value="PHP_HisPPase_AMP"/>
    <property type="match status" value="1"/>
</dbReference>
<dbReference type="InterPro" id="IPR004013">
    <property type="entry name" value="PHP_dom"/>
</dbReference>
<dbReference type="Proteomes" id="UP001589793">
    <property type="component" value="Unassembled WGS sequence"/>
</dbReference>
<dbReference type="PANTHER" id="PTHR42924">
    <property type="entry name" value="EXONUCLEASE"/>
    <property type="match status" value="1"/>
</dbReference>
<protein>
    <submittedName>
        <fullName evidence="3">PHP domain-containing protein</fullName>
    </submittedName>
</protein>
<keyword evidence="4" id="KW-1185">Reference proteome</keyword>
<sequence>MGEESSSTRSGGARIPEAARIDLHTHSTFSDGTSSVPELLREAREAGLDMIALTDHDTTAGWDDARAAARGSGVAVIPGIEVSAEHGSLSVHILALLVDPSPGTALAAELRRARESRTRRARAMVDRIGRDHPVGWDDVLEQLAAADTTVGRPHIADALVARGVVADRSAAFAGLLAPSSPYYVPYYAPAPDTAVRAIVEAGGVAIAAHPASGMREGAVPVDLLERMTQAGLAAIEVEHREHDAVERERLRAYAQEHGLLITGGSDYHGAGKPNRLGENLTSPAVLSALLDRATSETEVFHP</sequence>
<dbReference type="Gene3D" id="1.10.150.650">
    <property type="match status" value="1"/>
</dbReference>
<name>A0ABV6RFI8_9MICO</name>
<evidence type="ECO:0000313" key="3">
    <source>
        <dbReference type="EMBL" id="MFC0675754.1"/>
    </source>
</evidence>
<feature type="domain" description="Polymerase/histidinol phosphatase N-terminal" evidence="2">
    <location>
        <begin position="21"/>
        <end position="86"/>
    </location>
</feature>
<organism evidence="3 4">
    <name type="scientific">Brachybacterium hainanense</name>
    <dbReference type="NCBI Taxonomy" id="1541174"/>
    <lineage>
        <taxon>Bacteria</taxon>
        <taxon>Bacillati</taxon>
        <taxon>Actinomycetota</taxon>
        <taxon>Actinomycetes</taxon>
        <taxon>Micrococcales</taxon>
        <taxon>Dermabacteraceae</taxon>
        <taxon>Brachybacterium</taxon>
    </lineage>
</organism>
<evidence type="ECO:0000256" key="1">
    <source>
        <dbReference type="SAM" id="MobiDB-lite"/>
    </source>
</evidence>
<dbReference type="Pfam" id="PF02811">
    <property type="entry name" value="PHP"/>
    <property type="match status" value="1"/>
</dbReference>
<dbReference type="PANTHER" id="PTHR42924:SF3">
    <property type="entry name" value="POLYMERASE_HISTIDINOL PHOSPHATASE N-TERMINAL DOMAIN-CONTAINING PROTEIN"/>
    <property type="match status" value="1"/>
</dbReference>
<dbReference type="EMBL" id="JBHLSV010000029">
    <property type="protein sequence ID" value="MFC0675754.1"/>
    <property type="molecule type" value="Genomic_DNA"/>
</dbReference>
<gene>
    <name evidence="3" type="ORF">ACFFF6_17530</name>
</gene>
<comment type="caution">
    <text evidence="3">The sequence shown here is derived from an EMBL/GenBank/DDBJ whole genome shotgun (WGS) entry which is preliminary data.</text>
</comment>
<dbReference type="InterPro" id="IPR052018">
    <property type="entry name" value="PHP_domain"/>
</dbReference>
<dbReference type="InterPro" id="IPR003141">
    <property type="entry name" value="Pol/His_phosphatase_N"/>
</dbReference>
<accession>A0ABV6RFI8</accession>
<feature type="region of interest" description="Disordered" evidence="1">
    <location>
        <begin position="1"/>
        <end position="20"/>
    </location>
</feature>
<dbReference type="SMART" id="SM00481">
    <property type="entry name" value="POLIIIAc"/>
    <property type="match status" value="1"/>
</dbReference>
<dbReference type="Gene3D" id="3.20.20.140">
    <property type="entry name" value="Metal-dependent hydrolases"/>
    <property type="match status" value="1"/>
</dbReference>
<evidence type="ECO:0000313" key="4">
    <source>
        <dbReference type="Proteomes" id="UP001589793"/>
    </source>
</evidence>
<reference evidence="3 4" key="1">
    <citation type="submission" date="2024-09" db="EMBL/GenBank/DDBJ databases">
        <authorList>
            <person name="Sun Q."/>
            <person name="Mori K."/>
        </authorList>
    </citation>
    <scope>NUCLEOTIDE SEQUENCE [LARGE SCALE GENOMIC DNA]</scope>
    <source>
        <strain evidence="3 4">CICC 10874</strain>
    </source>
</reference>
<evidence type="ECO:0000259" key="2">
    <source>
        <dbReference type="SMART" id="SM00481"/>
    </source>
</evidence>
<feature type="compositionally biased region" description="Polar residues" evidence="1">
    <location>
        <begin position="1"/>
        <end position="10"/>
    </location>
</feature>
<dbReference type="RefSeq" id="WP_376982788.1">
    <property type="nucleotide sequence ID" value="NZ_JBHLSV010000029.1"/>
</dbReference>
<dbReference type="SUPFAM" id="SSF89550">
    <property type="entry name" value="PHP domain-like"/>
    <property type="match status" value="1"/>
</dbReference>
<dbReference type="InterPro" id="IPR016195">
    <property type="entry name" value="Pol/histidinol_Pase-like"/>
</dbReference>